<comment type="caution">
    <text evidence="2">The sequence shown here is derived from an EMBL/GenBank/DDBJ whole genome shotgun (WGS) entry which is preliminary data.</text>
</comment>
<evidence type="ECO:0000313" key="2">
    <source>
        <dbReference type="EMBL" id="TQF12450.1"/>
    </source>
</evidence>
<gene>
    <name evidence="2" type="ORF">FJV41_29090</name>
</gene>
<dbReference type="EMBL" id="VIFM01000139">
    <property type="protein sequence ID" value="TQF12450.1"/>
    <property type="molecule type" value="Genomic_DNA"/>
</dbReference>
<organism evidence="2 3">
    <name type="scientific">Myxococcus llanfairpwllgwyngyllgogerychwyrndrobwllllantysiliogogogochensis</name>
    <dbReference type="NCBI Taxonomy" id="2590453"/>
    <lineage>
        <taxon>Bacteria</taxon>
        <taxon>Pseudomonadati</taxon>
        <taxon>Myxococcota</taxon>
        <taxon>Myxococcia</taxon>
        <taxon>Myxococcales</taxon>
        <taxon>Cystobacterineae</taxon>
        <taxon>Myxococcaceae</taxon>
        <taxon>Myxococcus</taxon>
    </lineage>
</organism>
<feature type="signal peptide" evidence="1">
    <location>
        <begin position="1"/>
        <end position="27"/>
    </location>
</feature>
<dbReference type="Proteomes" id="UP000315369">
    <property type="component" value="Unassembled WGS sequence"/>
</dbReference>
<evidence type="ECO:0000313" key="3">
    <source>
        <dbReference type="Proteomes" id="UP000315369"/>
    </source>
</evidence>
<name>A0A540WU37_9BACT</name>
<dbReference type="PROSITE" id="PS51257">
    <property type="entry name" value="PROKAR_LIPOPROTEIN"/>
    <property type="match status" value="1"/>
</dbReference>
<reference evidence="2 3" key="1">
    <citation type="submission" date="2019-06" db="EMBL/GenBank/DDBJ databases">
        <authorList>
            <person name="Livingstone P."/>
            <person name="Whitworth D."/>
        </authorList>
    </citation>
    <scope>NUCLEOTIDE SEQUENCE [LARGE SCALE GENOMIC DNA]</scope>
    <source>
        <strain evidence="2 3">AM401</strain>
    </source>
</reference>
<evidence type="ECO:0008006" key="4">
    <source>
        <dbReference type="Google" id="ProtNLM"/>
    </source>
</evidence>
<evidence type="ECO:0000256" key="1">
    <source>
        <dbReference type="SAM" id="SignalP"/>
    </source>
</evidence>
<keyword evidence="3" id="KW-1185">Reference proteome</keyword>
<proteinExistence type="predicted"/>
<sequence length="162" mass="18284">MRTVSTVRRFRLLVPALLVSAMSGCLPFNQDPGDYQFTPVEVFRDECGLYPANQDQFHGTLQVTGRVVRLDFGLLDTQLIGYFLAEGDDFSIDGTIVNASAMVRGQECLLDEANIHIDATTQCGTRFDGVMRVRYQTDQRPTDCACELWMRFEAVKEAKRCE</sequence>
<keyword evidence="1" id="KW-0732">Signal</keyword>
<dbReference type="OrthoDB" id="5517544at2"/>
<protein>
    <recommendedName>
        <fullName evidence="4">Lipoprotein</fullName>
    </recommendedName>
</protein>
<accession>A0A540WU37</accession>
<dbReference type="AlphaFoldDB" id="A0A540WU37"/>
<feature type="chain" id="PRO_5021786947" description="Lipoprotein" evidence="1">
    <location>
        <begin position="28"/>
        <end position="162"/>
    </location>
</feature>